<accession>U5EQS9</accession>
<feature type="compositionally biased region" description="Polar residues" evidence="3">
    <location>
        <begin position="297"/>
        <end position="315"/>
    </location>
</feature>
<feature type="compositionally biased region" description="Low complexity" evidence="3">
    <location>
        <begin position="607"/>
        <end position="619"/>
    </location>
</feature>
<reference evidence="4" key="1">
    <citation type="journal article" date="2014" name="Insect Biochem. Mol. Biol.">
        <title>An insight into the sialome of the frog biting fly, Corethrella appendiculata.</title>
        <authorList>
            <person name="Ribeiro J.M.C."/>
            <person name="Chagas A.C."/>
            <person name="Pham V.M."/>
            <person name="Lounibos L.P."/>
            <person name="Calvo E."/>
        </authorList>
    </citation>
    <scope>NUCLEOTIDE SEQUENCE</scope>
    <source>
        <tissue evidence="4">Salivary glands</tissue>
    </source>
</reference>
<protein>
    <submittedName>
        <fullName evidence="4">Putative cup</fullName>
    </submittedName>
</protein>
<evidence type="ECO:0000256" key="3">
    <source>
        <dbReference type="SAM" id="MobiDB-lite"/>
    </source>
</evidence>
<feature type="compositionally biased region" description="Low complexity" evidence="3">
    <location>
        <begin position="400"/>
        <end position="409"/>
    </location>
</feature>
<feature type="region of interest" description="Disordered" evidence="3">
    <location>
        <begin position="657"/>
        <end position="721"/>
    </location>
</feature>
<dbReference type="GO" id="GO:0017148">
    <property type="term" value="P:negative regulation of translation"/>
    <property type="evidence" value="ECO:0007669"/>
    <property type="project" value="TreeGrafter"/>
</dbReference>
<feature type="region of interest" description="Disordered" evidence="3">
    <location>
        <begin position="607"/>
        <end position="641"/>
    </location>
</feature>
<feature type="compositionally biased region" description="Low complexity" evidence="3">
    <location>
        <begin position="659"/>
        <end position="683"/>
    </location>
</feature>
<comment type="subcellular location">
    <subcellularLocation>
        <location evidence="1">Cytoplasm</location>
    </subcellularLocation>
</comment>
<feature type="region of interest" description="Disordered" evidence="3">
    <location>
        <begin position="251"/>
        <end position="330"/>
    </location>
</feature>
<sequence>MVKIFVNENKNIVILNNEQRNDCSKLVLKADEPPLESLDPAILSCGLPAIILANSNQSTFSQHQFQRTRYTRDELMEMQQSPLCKRRPNALNDPRLNRFLLWKSSLSAGNSCENLNADGKKSAQNALSFDDFKSFEYQRSSYQNRDRRPYGHNRNNIQTFGNYETQQIMLSVTGDPVKDFRYEPDSISRFERRNHDFGGRNNYAIVKKYNSNQQQQYNNQLESVIEEEPEWVSAGPTSRLDTIELRGFDDDDSISKETLSSSGLSADKDTSSGKDSEKKTSFYDELHHYEYHRRSKNQQNTSNGDTESVATSSHASPPPARSTPTKIDDFNNNNAEIFSAEELFVKSSSASTGNFDEMLKLDASLNANDAKQRQEQSQSQVNDEIVSKFNEWFPFTANQFRGNNNNLRNSKPDQQQINQDSYRSASLERHRYNSSDAQQQMYFQQQQQSSSNPTTDNQIAFKKLLDLIANNKARTNAEALMQQQHLMQILTKNQESDFLMRLIQQKQQTQQQEQSINFGMPNRMPTHRELQQHTQTIMQNALLRKKIQEQRKILYESSILQQQQQQFAGGTGNAFDNNQHLILPSVDYDLNNGACGAAGQRHVRFNQGSLNSTSSSSSSFGGGQYHQQQRHHHQYNKNTPHYQRRRQYFLKNEYETEGNVSNNNSSSNNASNNSEPENRNPSSKWFSGTEGGGSSNSQSQESTTASNTAAENSNIPIINID</sequence>
<dbReference type="InterPro" id="IPR018862">
    <property type="entry name" value="eIF4E-T"/>
</dbReference>
<dbReference type="PANTHER" id="PTHR12269:SF1">
    <property type="entry name" value="EUKARYOTIC TRANSLATION INITIATION FACTOR 4E TRANSPORTER"/>
    <property type="match status" value="1"/>
</dbReference>
<dbReference type="PANTHER" id="PTHR12269">
    <property type="entry name" value="EUKARYOTIC TRANSLATION INITIATION FACTOR 4E TRANSPORTER"/>
    <property type="match status" value="1"/>
</dbReference>
<evidence type="ECO:0000256" key="1">
    <source>
        <dbReference type="ARBA" id="ARBA00004496"/>
    </source>
</evidence>
<dbReference type="GO" id="GO:0003729">
    <property type="term" value="F:mRNA binding"/>
    <property type="evidence" value="ECO:0007669"/>
    <property type="project" value="TreeGrafter"/>
</dbReference>
<feature type="compositionally biased region" description="Low complexity" evidence="3">
    <location>
        <begin position="695"/>
        <end position="714"/>
    </location>
</feature>
<dbReference type="GO" id="GO:0036464">
    <property type="term" value="C:cytoplasmic ribonucleoprotein granule"/>
    <property type="evidence" value="ECO:0007669"/>
    <property type="project" value="UniProtKB-ARBA"/>
</dbReference>
<dbReference type="GO" id="GO:0005634">
    <property type="term" value="C:nucleus"/>
    <property type="evidence" value="ECO:0007669"/>
    <property type="project" value="TreeGrafter"/>
</dbReference>
<evidence type="ECO:0000256" key="2">
    <source>
        <dbReference type="ARBA" id="ARBA00022490"/>
    </source>
</evidence>
<evidence type="ECO:0000313" key="4">
    <source>
        <dbReference type="EMBL" id="JAB55752.1"/>
    </source>
</evidence>
<organism evidence="4">
    <name type="scientific">Corethrella appendiculata</name>
    <dbReference type="NCBI Taxonomy" id="1370023"/>
    <lineage>
        <taxon>Eukaryota</taxon>
        <taxon>Metazoa</taxon>
        <taxon>Ecdysozoa</taxon>
        <taxon>Arthropoda</taxon>
        <taxon>Hexapoda</taxon>
        <taxon>Insecta</taxon>
        <taxon>Pterygota</taxon>
        <taxon>Neoptera</taxon>
        <taxon>Endopterygota</taxon>
        <taxon>Diptera</taxon>
        <taxon>Nematocera</taxon>
        <taxon>Culicoidea</taxon>
        <taxon>Chaoboridae</taxon>
        <taxon>Corethrella</taxon>
    </lineage>
</organism>
<proteinExistence type="evidence at transcript level"/>
<feature type="compositionally biased region" description="Basic and acidic residues" evidence="3">
    <location>
        <begin position="266"/>
        <end position="289"/>
    </location>
</feature>
<name>U5EQS9_9DIPT</name>
<dbReference type="AlphaFoldDB" id="U5EQS9"/>
<feature type="compositionally biased region" description="Polar residues" evidence="3">
    <location>
        <begin position="412"/>
        <end position="424"/>
    </location>
</feature>
<keyword evidence="2" id="KW-0963">Cytoplasm</keyword>
<feature type="region of interest" description="Disordered" evidence="3">
    <location>
        <begin position="400"/>
        <end position="434"/>
    </location>
</feature>
<dbReference type="EMBL" id="GANO01004119">
    <property type="protein sequence ID" value="JAB55752.1"/>
    <property type="molecule type" value="mRNA"/>
</dbReference>